<dbReference type="InterPro" id="IPR001810">
    <property type="entry name" value="F-box_dom"/>
</dbReference>
<gene>
    <name evidence="2" type="ORF">TanjilG_12689</name>
</gene>
<dbReference type="EMBL" id="CM007374">
    <property type="protein sequence ID" value="OIV97932.1"/>
    <property type="molecule type" value="Genomic_DNA"/>
</dbReference>
<sequence>MLPEDIIIEILSWAPTMWLHHHARYVCKTWAAIIDTFHFAQLQHDRACYSKPPGLYLSNSMLPNTSYFMDSVNGQFVRNDLVTPLTKGTYLISTCDGIMFCNCNYLREYFVVNPILNCSFTIPPLPSLNGISGFLEFTLIRVPHTAKFKIFFAHSNFLYGLTIGIGNSWKEIVGGKIEPRMRMWKPVYSGSNNLYWPTMEAVIVIDIYKEIIVGEYPLPYNYALNYPSPKYLWMGNCLSSIVGTNHDTSFKIYVLDIDSRRWSLHREIGTFDYVAAYGHELTITTMSFCFWMEDQIVFKIDVDEARTTPIDPSTTIFFGYNINTRQLTKIEAIADAGEGFWIAWRHTNSLISLPSNHA</sequence>
<evidence type="ECO:0000259" key="1">
    <source>
        <dbReference type="Pfam" id="PF00646"/>
    </source>
</evidence>
<evidence type="ECO:0000313" key="3">
    <source>
        <dbReference type="Proteomes" id="UP000188354"/>
    </source>
</evidence>
<accession>A0A4P1QZ09</accession>
<organism evidence="2 3">
    <name type="scientific">Lupinus angustifolius</name>
    <name type="common">Narrow-leaved blue lupine</name>
    <dbReference type="NCBI Taxonomy" id="3871"/>
    <lineage>
        <taxon>Eukaryota</taxon>
        <taxon>Viridiplantae</taxon>
        <taxon>Streptophyta</taxon>
        <taxon>Embryophyta</taxon>
        <taxon>Tracheophyta</taxon>
        <taxon>Spermatophyta</taxon>
        <taxon>Magnoliopsida</taxon>
        <taxon>eudicotyledons</taxon>
        <taxon>Gunneridae</taxon>
        <taxon>Pentapetalae</taxon>
        <taxon>rosids</taxon>
        <taxon>fabids</taxon>
        <taxon>Fabales</taxon>
        <taxon>Fabaceae</taxon>
        <taxon>Papilionoideae</taxon>
        <taxon>50 kb inversion clade</taxon>
        <taxon>genistoids sensu lato</taxon>
        <taxon>core genistoids</taxon>
        <taxon>Genisteae</taxon>
        <taxon>Lupinus</taxon>
    </lineage>
</organism>
<proteinExistence type="predicted"/>
<dbReference type="Proteomes" id="UP000188354">
    <property type="component" value="Chromosome LG14"/>
</dbReference>
<reference evidence="2 3" key="1">
    <citation type="journal article" date="2017" name="Plant Biotechnol. J.">
        <title>A comprehensive draft genome sequence for lupin (Lupinus angustifolius), an emerging health food: insights into plant-microbe interactions and legume evolution.</title>
        <authorList>
            <person name="Hane J.K."/>
            <person name="Ming Y."/>
            <person name="Kamphuis L.G."/>
            <person name="Nelson M.N."/>
            <person name="Garg G."/>
            <person name="Atkins C.A."/>
            <person name="Bayer P.E."/>
            <person name="Bravo A."/>
            <person name="Bringans S."/>
            <person name="Cannon S."/>
            <person name="Edwards D."/>
            <person name="Foley R."/>
            <person name="Gao L.L."/>
            <person name="Harrison M.J."/>
            <person name="Huang W."/>
            <person name="Hurgobin B."/>
            <person name="Li S."/>
            <person name="Liu C.W."/>
            <person name="McGrath A."/>
            <person name="Morahan G."/>
            <person name="Murray J."/>
            <person name="Weller J."/>
            <person name="Jian J."/>
            <person name="Singh K.B."/>
        </authorList>
    </citation>
    <scope>NUCLEOTIDE SEQUENCE [LARGE SCALE GENOMIC DNA]</scope>
    <source>
        <strain evidence="3">cv. Tanjil</strain>
        <tissue evidence="2">Whole plant</tissue>
    </source>
</reference>
<dbReference type="Gramene" id="OIV97932">
    <property type="protein sequence ID" value="OIV97932"/>
    <property type="gene ID" value="TanjilG_12689"/>
</dbReference>
<dbReference type="SUPFAM" id="SSF81383">
    <property type="entry name" value="F-box domain"/>
    <property type="match status" value="1"/>
</dbReference>
<dbReference type="Gene3D" id="1.20.1280.50">
    <property type="match status" value="1"/>
</dbReference>
<feature type="domain" description="F-box" evidence="1">
    <location>
        <begin position="2"/>
        <end position="39"/>
    </location>
</feature>
<dbReference type="Pfam" id="PF00646">
    <property type="entry name" value="F-box"/>
    <property type="match status" value="1"/>
</dbReference>
<dbReference type="InterPro" id="IPR050796">
    <property type="entry name" value="SCF_F-box_component"/>
</dbReference>
<keyword evidence="3" id="KW-1185">Reference proteome</keyword>
<dbReference type="AlphaFoldDB" id="A0A4P1QZ09"/>
<protein>
    <recommendedName>
        <fullName evidence="1">F-box domain-containing protein</fullName>
    </recommendedName>
</protein>
<dbReference type="PANTHER" id="PTHR31672">
    <property type="entry name" value="BNACNNG10540D PROTEIN"/>
    <property type="match status" value="1"/>
</dbReference>
<evidence type="ECO:0000313" key="2">
    <source>
        <dbReference type="EMBL" id="OIV97932.1"/>
    </source>
</evidence>
<name>A0A4P1QZ09_LUPAN</name>
<dbReference type="InterPro" id="IPR036047">
    <property type="entry name" value="F-box-like_dom_sf"/>
</dbReference>